<feature type="region of interest" description="Disordered" evidence="2">
    <location>
        <begin position="272"/>
        <end position="291"/>
    </location>
</feature>
<sequence length="1056" mass="113891">EDGRIVVVKTGTFTLRTADTFDTGLYHCIGTNYNDADTLTFRITVVDPYMEHNSVNGAQLSTFAGSTLYLPCTSAAVPDAAISWVLPEHVILHHSARNKHIFDNGTLRIQGVTERDSGYFRCVAANLYGVDLLVFQVLVRKDEATLKKKHVAVGEWEEGDGSGNAMLASAPRKKHPLATLATLTANQEPAASASRNRVAQSAQKRNSYGKMTYRHYRDKTSRRFRGHRRQFVSSARRVDPQRWAAFLEKTKRNLTLIEKQGEAATKPPIQVRKVSQVPGDEEETSGDLASPEEEFMMPVTEAATVSTLRRAMESVITAGPETTVSTTPARETSVLVAEAVTPLPSPFSQSVSSDSRRPQASLKPTVTDSWERSDLSQIPANGIEQSTVPSGASRTSTLLPAGQRLGYSGESNNQHLKSVSTTPMTDVPDTSKSVTSQNTVDERHVFTEPIDKISTKTDHQIPVVTVSEPSPELGHIYFHSTQKRVTPQPLLDSTIITHQQIQLIQDVTTLIPQAQQQYGRRRKVSGRRRIVRPGRIPSMKEHRYNSGRPGSVRGSTAVGADVQLNTKYASTLPTLNNLSSSINPFSPEAPLSSPSTVAMPLERPAGAHQSTAFLREEKTKAGARQKATTTVMPLITKGTQGTPEWKLETSAPFQTNTDRVQPFGISRPTTAIHTAHITTEVTHTISTKISSTLESVSPSIKPRTSAKNSQRGEITWEHLFGNAAQKEVLLQKLPKQQTDRFPSTEGSTMLPKTTAALSLSKMAPLRFTPVSPGGNHSSGFLSLNKPIPYSSGKSEEHLPAAKAQSYSHPATSATKEMGVTSLKPTVIPIITPQTDTKMTKSKTFRVGRKRGQRRKRPPKTSASQSVIAGRSTAAIPSVNAATPVMTTVKPLTMPASRTSAKPPSESVSAVSVTEVPALSVLSAPEAAPHMPAAATWTSAAPVTWRNIPSASSPPDSRIAQSPAATIQTTPRLSRPFSATSAPPATVCAASASEPARKLKATATAGEKPHPKMEERVFQENHVAQPTFPARTESSTRAPAAAAGIAPPSAQRPAPPP</sequence>
<dbReference type="PROSITE" id="PS50835">
    <property type="entry name" value="IG_LIKE"/>
    <property type="match status" value="1"/>
</dbReference>
<gene>
    <name evidence="4" type="primary">Igsf10_1</name>
    <name evidence="4" type="ORF">BALREX_R13086</name>
</gene>
<dbReference type="Gene3D" id="2.60.40.10">
    <property type="entry name" value="Immunoglobulins"/>
    <property type="match status" value="1"/>
</dbReference>
<dbReference type="GO" id="GO:0007411">
    <property type="term" value="P:axon guidance"/>
    <property type="evidence" value="ECO:0007669"/>
    <property type="project" value="TreeGrafter"/>
</dbReference>
<dbReference type="SUPFAM" id="SSF48726">
    <property type="entry name" value="Immunoglobulin"/>
    <property type="match status" value="2"/>
</dbReference>
<dbReference type="SMART" id="SM00408">
    <property type="entry name" value="IGc2"/>
    <property type="match status" value="1"/>
</dbReference>
<dbReference type="GO" id="GO:0070593">
    <property type="term" value="P:dendrite self-avoidance"/>
    <property type="evidence" value="ECO:0007669"/>
    <property type="project" value="TreeGrafter"/>
</dbReference>
<keyword evidence="5" id="KW-1185">Reference proteome</keyword>
<name>A0A7L2U0Q5_BALRX</name>
<dbReference type="GO" id="GO:0098632">
    <property type="term" value="F:cell-cell adhesion mediator activity"/>
    <property type="evidence" value="ECO:0007669"/>
    <property type="project" value="TreeGrafter"/>
</dbReference>
<dbReference type="PANTHER" id="PTHR10075:SF100">
    <property type="entry name" value="FASCICLIN-2"/>
    <property type="match status" value="1"/>
</dbReference>
<dbReference type="InterPro" id="IPR036179">
    <property type="entry name" value="Ig-like_dom_sf"/>
</dbReference>
<dbReference type="Proteomes" id="UP000528411">
    <property type="component" value="Unassembled WGS sequence"/>
</dbReference>
<evidence type="ECO:0000259" key="3">
    <source>
        <dbReference type="PROSITE" id="PS50835"/>
    </source>
</evidence>
<feature type="compositionally biased region" description="Polar residues" evidence="2">
    <location>
        <begin position="409"/>
        <end position="438"/>
    </location>
</feature>
<dbReference type="InterPro" id="IPR007110">
    <property type="entry name" value="Ig-like_dom"/>
</dbReference>
<proteinExistence type="predicted"/>
<organism evidence="4 5">
    <name type="scientific">Balaeniceps rex</name>
    <name type="common">Shoebill</name>
    <dbReference type="NCBI Taxonomy" id="33584"/>
    <lineage>
        <taxon>Eukaryota</taxon>
        <taxon>Metazoa</taxon>
        <taxon>Chordata</taxon>
        <taxon>Craniata</taxon>
        <taxon>Vertebrata</taxon>
        <taxon>Euteleostomi</taxon>
        <taxon>Archelosauria</taxon>
        <taxon>Archosauria</taxon>
        <taxon>Dinosauria</taxon>
        <taxon>Saurischia</taxon>
        <taxon>Theropoda</taxon>
        <taxon>Coelurosauria</taxon>
        <taxon>Aves</taxon>
        <taxon>Neognathae</taxon>
        <taxon>Neoaves</taxon>
        <taxon>Aequornithes</taxon>
        <taxon>Pelecaniformes</taxon>
        <taxon>Balaenicipitidae</taxon>
        <taxon>Balaeniceps</taxon>
    </lineage>
</organism>
<feature type="compositionally biased region" description="Low complexity" evidence="2">
    <location>
        <begin position="1029"/>
        <end position="1056"/>
    </location>
</feature>
<dbReference type="Pfam" id="PF13927">
    <property type="entry name" value="Ig_3"/>
    <property type="match status" value="1"/>
</dbReference>
<feature type="domain" description="Ig-like" evidence="3">
    <location>
        <begin position="48"/>
        <end position="126"/>
    </location>
</feature>
<feature type="non-terminal residue" evidence="4">
    <location>
        <position position="1"/>
    </location>
</feature>
<dbReference type="GO" id="GO:0030424">
    <property type="term" value="C:axon"/>
    <property type="evidence" value="ECO:0007669"/>
    <property type="project" value="TreeGrafter"/>
</dbReference>
<dbReference type="EMBL" id="VYZW01001446">
    <property type="protein sequence ID" value="NXS39209.1"/>
    <property type="molecule type" value="Genomic_DNA"/>
</dbReference>
<evidence type="ECO:0000313" key="5">
    <source>
        <dbReference type="Proteomes" id="UP000528411"/>
    </source>
</evidence>
<reference evidence="4 5" key="1">
    <citation type="submission" date="2019-09" db="EMBL/GenBank/DDBJ databases">
        <title>Bird 10,000 Genomes (B10K) Project - Family phase.</title>
        <authorList>
            <person name="Zhang G."/>
        </authorList>
    </citation>
    <scope>NUCLEOTIDE SEQUENCE [LARGE SCALE GENOMIC DNA]</scope>
    <source>
        <strain evidence="4">B10K-DU-012-56</strain>
    </source>
</reference>
<feature type="non-terminal residue" evidence="4">
    <location>
        <position position="1056"/>
    </location>
</feature>
<dbReference type="GO" id="GO:0007156">
    <property type="term" value="P:homophilic cell adhesion via plasma membrane adhesion molecules"/>
    <property type="evidence" value="ECO:0007669"/>
    <property type="project" value="TreeGrafter"/>
</dbReference>
<dbReference type="InterPro" id="IPR003599">
    <property type="entry name" value="Ig_sub"/>
</dbReference>
<accession>A0A7L2U0Q5</accession>
<evidence type="ECO:0000256" key="2">
    <source>
        <dbReference type="SAM" id="MobiDB-lite"/>
    </source>
</evidence>
<dbReference type="SMART" id="SM00409">
    <property type="entry name" value="IG"/>
    <property type="match status" value="1"/>
</dbReference>
<protein>
    <submittedName>
        <fullName evidence="4">IGS10 protein</fullName>
    </submittedName>
</protein>
<evidence type="ECO:0000256" key="1">
    <source>
        <dbReference type="ARBA" id="ARBA00023319"/>
    </source>
</evidence>
<feature type="region of interest" description="Disordered" evidence="2">
    <location>
        <begin position="344"/>
        <end position="374"/>
    </location>
</feature>
<feature type="compositionally biased region" description="Acidic residues" evidence="2">
    <location>
        <begin position="279"/>
        <end position="291"/>
    </location>
</feature>
<feature type="compositionally biased region" description="Basic and acidic residues" evidence="2">
    <location>
        <begin position="1006"/>
        <end position="1018"/>
    </location>
</feature>
<evidence type="ECO:0000313" key="4">
    <source>
        <dbReference type="EMBL" id="NXS39209.1"/>
    </source>
</evidence>
<feature type="region of interest" description="Disordered" evidence="2">
    <location>
        <begin position="402"/>
        <end position="438"/>
    </location>
</feature>
<dbReference type="AlphaFoldDB" id="A0A7L2U0Q5"/>
<comment type="caution">
    <text evidence="4">The sequence shown here is derived from an EMBL/GenBank/DDBJ whole genome shotgun (WGS) entry which is preliminary data.</text>
</comment>
<feature type="region of interest" description="Disordered" evidence="2">
    <location>
        <begin position="987"/>
        <end position="1056"/>
    </location>
</feature>
<dbReference type="PANTHER" id="PTHR10075">
    <property type="entry name" value="BASIGIN RELATED"/>
    <property type="match status" value="1"/>
</dbReference>
<dbReference type="GO" id="GO:0005886">
    <property type="term" value="C:plasma membrane"/>
    <property type="evidence" value="ECO:0007669"/>
    <property type="project" value="TreeGrafter"/>
</dbReference>
<dbReference type="CDD" id="cd00096">
    <property type="entry name" value="Ig"/>
    <property type="match status" value="1"/>
</dbReference>
<dbReference type="InterPro" id="IPR003598">
    <property type="entry name" value="Ig_sub2"/>
</dbReference>
<feature type="compositionally biased region" description="Basic residues" evidence="2">
    <location>
        <begin position="839"/>
        <end position="858"/>
    </location>
</feature>
<feature type="region of interest" description="Disordered" evidence="2">
    <location>
        <begin position="837"/>
        <end position="868"/>
    </location>
</feature>
<keyword evidence="1" id="KW-0393">Immunoglobulin domain</keyword>
<dbReference type="InterPro" id="IPR013783">
    <property type="entry name" value="Ig-like_fold"/>
</dbReference>
<dbReference type="OrthoDB" id="10062932at2759"/>